<organism evidence="1 2">
    <name type="scientific">Vallitalea guaymasensis</name>
    <dbReference type="NCBI Taxonomy" id="1185412"/>
    <lineage>
        <taxon>Bacteria</taxon>
        <taxon>Bacillati</taxon>
        <taxon>Bacillota</taxon>
        <taxon>Clostridia</taxon>
        <taxon>Lachnospirales</taxon>
        <taxon>Vallitaleaceae</taxon>
        <taxon>Vallitalea</taxon>
    </lineage>
</organism>
<gene>
    <name evidence="1" type="ORF">HYG85_17950</name>
</gene>
<dbReference type="KEGG" id="vgu:HYG85_17950"/>
<sequence length="119" mass="13703">MYKIDVNSSKKLVSLVAEGMFTVDEAKDCMKDYESKLRMINVKDYVFLVDARKQSTSTPEVGEMLTEALKKYLDTPFKKRYYVKLDSVIAMSQIRRLGGKDFVDKFEVVNTPEEVINSL</sequence>
<dbReference type="RefSeq" id="WP_212690836.1">
    <property type="nucleotide sequence ID" value="NZ_CP058561.1"/>
</dbReference>
<name>A0A8J8SDD8_9FIRM</name>
<accession>A0A8J8SDD8</accession>
<evidence type="ECO:0000313" key="1">
    <source>
        <dbReference type="EMBL" id="QUH30697.1"/>
    </source>
</evidence>
<protein>
    <submittedName>
        <fullName evidence="1">Uncharacterized protein</fullName>
    </submittedName>
</protein>
<dbReference type="AlphaFoldDB" id="A0A8J8SDD8"/>
<dbReference type="Proteomes" id="UP000677305">
    <property type="component" value="Chromosome"/>
</dbReference>
<proteinExistence type="predicted"/>
<dbReference type="EMBL" id="CP058561">
    <property type="protein sequence ID" value="QUH30697.1"/>
    <property type="molecule type" value="Genomic_DNA"/>
</dbReference>
<reference evidence="1 2" key="1">
    <citation type="submission" date="2020-07" db="EMBL/GenBank/DDBJ databases">
        <title>Vallitalea guaymasensis genome.</title>
        <authorList>
            <person name="Postec A."/>
        </authorList>
    </citation>
    <scope>NUCLEOTIDE SEQUENCE [LARGE SCALE GENOMIC DNA]</scope>
    <source>
        <strain evidence="1 2">Ra1766G1</strain>
    </source>
</reference>
<evidence type="ECO:0000313" key="2">
    <source>
        <dbReference type="Proteomes" id="UP000677305"/>
    </source>
</evidence>
<keyword evidence="2" id="KW-1185">Reference proteome</keyword>